<dbReference type="PROSITE" id="PS50215">
    <property type="entry name" value="ADAM_MEPRO"/>
    <property type="match status" value="1"/>
</dbReference>
<dbReference type="GO" id="GO:0006508">
    <property type="term" value="P:proteolysis"/>
    <property type="evidence" value="ECO:0007669"/>
    <property type="project" value="InterPro"/>
</dbReference>
<sequence>MGLAYTDGVCKPEQSCVINELGVINYRGHPFPSAGALSSYVLAHELGHVLGLRHDGVTNACNSTGHIMAAGRGLRGATTWSVCAKEQIKKQM</sequence>
<proteinExistence type="predicted"/>
<dbReference type="Gene3D" id="3.40.390.10">
    <property type="entry name" value="Collagenase (Catalytic Domain)"/>
    <property type="match status" value="1"/>
</dbReference>
<feature type="active site" evidence="1">
    <location>
        <position position="45"/>
    </location>
</feature>
<accession>A0AAE1TRA1</accession>
<reference evidence="3" key="1">
    <citation type="submission" date="2023-11" db="EMBL/GenBank/DDBJ databases">
        <title>Genome assemblies of two species of porcelain crab, Petrolisthes cinctipes and Petrolisthes manimaculis (Anomura: Porcellanidae).</title>
        <authorList>
            <person name="Angst P."/>
        </authorList>
    </citation>
    <scope>NUCLEOTIDE SEQUENCE</scope>
    <source>
        <strain evidence="3">PB745_02</strain>
        <tissue evidence="3">Gill</tissue>
    </source>
</reference>
<dbReference type="SUPFAM" id="SSF55486">
    <property type="entry name" value="Metalloproteases ('zincins'), catalytic domain"/>
    <property type="match status" value="1"/>
</dbReference>
<gene>
    <name evidence="3" type="ORF">Pmani_034730</name>
</gene>
<dbReference type="AlphaFoldDB" id="A0AAE1TRA1"/>
<evidence type="ECO:0000313" key="3">
    <source>
        <dbReference type="EMBL" id="KAK4292505.1"/>
    </source>
</evidence>
<comment type="caution">
    <text evidence="1">Lacks conserved residue(s) required for the propagation of feature annotation.</text>
</comment>
<keyword evidence="4" id="KW-1185">Reference proteome</keyword>
<feature type="domain" description="Peptidase M12B" evidence="2">
    <location>
        <begin position="1"/>
        <end position="92"/>
    </location>
</feature>
<dbReference type="Pfam" id="PF01421">
    <property type="entry name" value="Reprolysin"/>
    <property type="match status" value="1"/>
</dbReference>
<evidence type="ECO:0000313" key="4">
    <source>
        <dbReference type="Proteomes" id="UP001292094"/>
    </source>
</evidence>
<feature type="binding site" evidence="1">
    <location>
        <position position="44"/>
    </location>
    <ligand>
        <name>Zn(2+)</name>
        <dbReference type="ChEBI" id="CHEBI:29105"/>
        <note>catalytic</note>
    </ligand>
</feature>
<dbReference type="GO" id="GO:0046872">
    <property type="term" value="F:metal ion binding"/>
    <property type="evidence" value="ECO:0007669"/>
    <property type="project" value="UniProtKB-KW"/>
</dbReference>
<dbReference type="InterPro" id="IPR024079">
    <property type="entry name" value="MetalloPept_cat_dom_sf"/>
</dbReference>
<organism evidence="3 4">
    <name type="scientific">Petrolisthes manimaculis</name>
    <dbReference type="NCBI Taxonomy" id="1843537"/>
    <lineage>
        <taxon>Eukaryota</taxon>
        <taxon>Metazoa</taxon>
        <taxon>Ecdysozoa</taxon>
        <taxon>Arthropoda</taxon>
        <taxon>Crustacea</taxon>
        <taxon>Multicrustacea</taxon>
        <taxon>Malacostraca</taxon>
        <taxon>Eumalacostraca</taxon>
        <taxon>Eucarida</taxon>
        <taxon>Decapoda</taxon>
        <taxon>Pleocyemata</taxon>
        <taxon>Anomura</taxon>
        <taxon>Galatheoidea</taxon>
        <taxon>Porcellanidae</taxon>
        <taxon>Petrolisthes</taxon>
    </lineage>
</organism>
<dbReference type="PANTHER" id="PTHR11905">
    <property type="entry name" value="ADAM A DISINTEGRIN AND METALLOPROTEASE DOMAIN"/>
    <property type="match status" value="1"/>
</dbReference>
<feature type="binding site" evidence="1">
    <location>
        <position position="48"/>
    </location>
    <ligand>
        <name>Zn(2+)</name>
        <dbReference type="ChEBI" id="CHEBI:29105"/>
        <note>catalytic</note>
    </ligand>
</feature>
<evidence type="ECO:0000259" key="2">
    <source>
        <dbReference type="PROSITE" id="PS50215"/>
    </source>
</evidence>
<dbReference type="PANTHER" id="PTHR11905:SF247">
    <property type="entry name" value="PEPTIDASE M12B DOMAIN-CONTAINING PROTEIN"/>
    <property type="match status" value="1"/>
</dbReference>
<feature type="binding site" evidence="1">
    <location>
        <position position="54"/>
    </location>
    <ligand>
        <name>Zn(2+)</name>
        <dbReference type="ChEBI" id="CHEBI:29105"/>
        <note>catalytic</note>
    </ligand>
</feature>
<evidence type="ECO:0000256" key="1">
    <source>
        <dbReference type="PROSITE-ProRule" id="PRU00276"/>
    </source>
</evidence>
<name>A0AAE1TRA1_9EUCA</name>
<dbReference type="GO" id="GO:0004222">
    <property type="term" value="F:metalloendopeptidase activity"/>
    <property type="evidence" value="ECO:0007669"/>
    <property type="project" value="InterPro"/>
</dbReference>
<keyword evidence="1" id="KW-0862">Zinc</keyword>
<dbReference type="Proteomes" id="UP001292094">
    <property type="component" value="Unassembled WGS sequence"/>
</dbReference>
<dbReference type="InterPro" id="IPR001590">
    <property type="entry name" value="Peptidase_M12B"/>
</dbReference>
<dbReference type="EMBL" id="JAWZYT010004808">
    <property type="protein sequence ID" value="KAK4292505.1"/>
    <property type="molecule type" value="Genomic_DNA"/>
</dbReference>
<comment type="caution">
    <text evidence="3">The sequence shown here is derived from an EMBL/GenBank/DDBJ whole genome shotgun (WGS) entry which is preliminary data.</text>
</comment>
<keyword evidence="1" id="KW-0479">Metal-binding</keyword>
<protein>
    <recommendedName>
        <fullName evidence="2">Peptidase M12B domain-containing protein</fullName>
    </recommendedName>
</protein>